<feature type="domain" description="BTB" evidence="1">
    <location>
        <begin position="1"/>
        <end position="43"/>
    </location>
</feature>
<dbReference type="EMBL" id="BTRK01000003">
    <property type="protein sequence ID" value="GMR40954.1"/>
    <property type="molecule type" value="Genomic_DNA"/>
</dbReference>
<dbReference type="Pfam" id="PF00651">
    <property type="entry name" value="BTB"/>
    <property type="match status" value="1"/>
</dbReference>
<proteinExistence type="predicted"/>
<protein>
    <recommendedName>
        <fullName evidence="1">BTB domain-containing protein</fullName>
    </recommendedName>
</protein>
<dbReference type="AlphaFoldDB" id="A0AAN5CFA8"/>
<dbReference type="PANTHER" id="PTHR22744:SF14">
    <property type="entry name" value="BTB DOMAIN-CONTAINING PROTEIN-RELATED"/>
    <property type="match status" value="1"/>
</dbReference>
<keyword evidence="3" id="KW-1185">Reference proteome</keyword>
<evidence type="ECO:0000259" key="1">
    <source>
        <dbReference type="PROSITE" id="PS50097"/>
    </source>
</evidence>
<feature type="non-terminal residue" evidence="2">
    <location>
        <position position="1"/>
    </location>
</feature>
<dbReference type="CDD" id="cd18186">
    <property type="entry name" value="BTB_POZ_ZBTB_KLHL-like"/>
    <property type="match status" value="1"/>
</dbReference>
<organism evidence="2 3">
    <name type="scientific">Pristionchus mayeri</name>
    <dbReference type="NCBI Taxonomy" id="1317129"/>
    <lineage>
        <taxon>Eukaryota</taxon>
        <taxon>Metazoa</taxon>
        <taxon>Ecdysozoa</taxon>
        <taxon>Nematoda</taxon>
        <taxon>Chromadorea</taxon>
        <taxon>Rhabditida</taxon>
        <taxon>Rhabditina</taxon>
        <taxon>Diplogasteromorpha</taxon>
        <taxon>Diplogasteroidea</taxon>
        <taxon>Neodiplogasteridae</taxon>
        <taxon>Pristionchus</taxon>
    </lineage>
</organism>
<dbReference type="InterPro" id="IPR000210">
    <property type="entry name" value="BTB/POZ_dom"/>
</dbReference>
<sequence>SLAAESPFFDRLFFGDFMEKNMSEIPIGDVEYEEFANIIKIIYGFDGDSLTGSFSSVFRNIVLYNLEMNSHRILELADRFELKIVEDGVVYVLLASKSHSIHEKLVISDQFNLTFLK</sequence>
<dbReference type="PANTHER" id="PTHR22744">
    <property type="entry name" value="HELIX LOOP HELIX PROTEIN 21-RELATED"/>
    <property type="match status" value="1"/>
</dbReference>
<dbReference type="Gene3D" id="3.30.710.10">
    <property type="entry name" value="Potassium Channel Kv1.1, Chain A"/>
    <property type="match status" value="1"/>
</dbReference>
<comment type="caution">
    <text evidence="2">The sequence shown here is derived from an EMBL/GenBank/DDBJ whole genome shotgun (WGS) entry which is preliminary data.</text>
</comment>
<gene>
    <name evidence="2" type="ORF">PMAYCL1PPCAC_11149</name>
</gene>
<evidence type="ECO:0000313" key="3">
    <source>
        <dbReference type="Proteomes" id="UP001328107"/>
    </source>
</evidence>
<feature type="non-terminal residue" evidence="2">
    <location>
        <position position="117"/>
    </location>
</feature>
<dbReference type="PROSITE" id="PS50097">
    <property type="entry name" value="BTB"/>
    <property type="match status" value="1"/>
</dbReference>
<dbReference type="InterPro" id="IPR011333">
    <property type="entry name" value="SKP1/BTB/POZ_sf"/>
</dbReference>
<name>A0AAN5CFA8_9BILA</name>
<evidence type="ECO:0000313" key="2">
    <source>
        <dbReference type="EMBL" id="GMR40954.1"/>
    </source>
</evidence>
<accession>A0AAN5CFA8</accession>
<reference evidence="3" key="1">
    <citation type="submission" date="2022-10" db="EMBL/GenBank/DDBJ databases">
        <title>Genome assembly of Pristionchus species.</title>
        <authorList>
            <person name="Yoshida K."/>
            <person name="Sommer R.J."/>
        </authorList>
    </citation>
    <scope>NUCLEOTIDE SEQUENCE [LARGE SCALE GENOMIC DNA]</scope>
    <source>
        <strain evidence="3">RS5460</strain>
    </source>
</reference>
<dbReference type="Proteomes" id="UP001328107">
    <property type="component" value="Unassembled WGS sequence"/>
</dbReference>
<dbReference type="SUPFAM" id="SSF54695">
    <property type="entry name" value="POZ domain"/>
    <property type="match status" value="1"/>
</dbReference>